<keyword evidence="1" id="KW-0472">Membrane</keyword>
<protein>
    <submittedName>
        <fullName evidence="3">Phosphatidylserine/phosphatidylglycerophosphate/ cardiolipin synthase-like enzyme</fullName>
    </submittedName>
</protein>
<keyword evidence="4" id="KW-1185">Reference proteome</keyword>
<gene>
    <name evidence="3" type="ORF">HNQ60_001559</name>
</gene>
<dbReference type="InterPro" id="IPR025202">
    <property type="entry name" value="PLD-like_dom"/>
</dbReference>
<dbReference type="AlphaFoldDB" id="A0A841HHP5"/>
<dbReference type="RefSeq" id="WP_184330467.1">
    <property type="nucleotide sequence ID" value="NZ_JACHHZ010000002.1"/>
</dbReference>
<dbReference type="Gene3D" id="3.30.870.10">
    <property type="entry name" value="Endonuclease Chain A"/>
    <property type="match status" value="2"/>
</dbReference>
<dbReference type="GO" id="GO:0030572">
    <property type="term" value="F:phosphatidyltransferase activity"/>
    <property type="evidence" value="ECO:0007669"/>
    <property type="project" value="UniProtKB-ARBA"/>
</dbReference>
<name>A0A841HHP5_9GAMM</name>
<keyword evidence="1" id="KW-1133">Transmembrane helix</keyword>
<evidence type="ECO:0000313" key="4">
    <source>
        <dbReference type="Proteomes" id="UP000588068"/>
    </source>
</evidence>
<feature type="transmembrane region" description="Helical" evidence="1">
    <location>
        <begin position="29"/>
        <end position="47"/>
    </location>
</feature>
<feature type="domain" description="PLD phosphodiesterase" evidence="2">
    <location>
        <begin position="230"/>
        <end position="261"/>
    </location>
</feature>
<evidence type="ECO:0000256" key="1">
    <source>
        <dbReference type="SAM" id="Phobius"/>
    </source>
</evidence>
<dbReference type="EMBL" id="JACHHZ010000002">
    <property type="protein sequence ID" value="MBB6092681.1"/>
    <property type="molecule type" value="Genomic_DNA"/>
</dbReference>
<sequence length="509" mass="56754">MPGRLGYNPRDMDNNEADATPRRRFRKRWIFWGFVAIWVAVGLWQTTKPMPAGTQQKTPPVAVDVANVKFLADLTYNDPRGQLLYEQRVFDQILRIIDEAQTFIVADFFLFNDLMGAADAPYRTLSRELGDRLIARKAAQPGLSVLLVTDPINDVYGGAESQLLERLRNAGINVVTTDLEKLRDSNPGYSSLWRMFGQWWGNSPGGDAMPNPFDTEPARVSFRSWLALLNFKANHRKLIVADRADSQVVALVTSANPHDASSAHSNVAVEFVGGPALDVVESELGIARFSGWDGHILASAPAAEPVAPERAVQLSFITEGSIRDHLVNAIDHARNGDAVRIATFYLSDRKVVESLLQAAKRNVSVQLILDPNRDAFGRQKDGVPNRPVANELVTKSDGQIQVRWYRTHGEQFHTKVAMVTQGDRLIASVGSANLTRRNIGNYNLEANVALEMGKDSPLALEMVAYFDRLWTNQGPPGTEFTSAFGVYEDKDSRRYWRYRFMEATGLSTF</sequence>
<reference evidence="3 4" key="1">
    <citation type="submission" date="2020-08" db="EMBL/GenBank/DDBJ databases">
        <title>Genomic Encyclopedia of Type Strains, Phase IV (KMG-IV): sequencing the most valuable type-strain genomes for metagenomic binning, comparative biology and taxonomic classification.</title>
        <authorList>
            <person name="Goeker M."/>
        </authorList>
    </citation>
    <scope>NUCLEOTIDE SEQUENCE [LARGE SCALE GENOMIC DNA]</scope>
    <source>
        <strain evidence="3 4">DSM 26723</strain>
    </source>
</reference>
<dbReference type="SUPFAM" id="SSF56024">
    <property type="entry name" value="Phospholipase D/nuclease"/>
    <property type="match status" value="2"/>
</dbReference>
<dbReference type="Proteomes" id="UP000588068">
    <property type="component" value="Unassembled WGS sequence"/>
</dbReference>
<accession>A0A841HHP5</accession>
<organism evidence="3 4">
    <name type="scientific">Povalibacter uvarum</name>
    <dbReference type="NCBI Taxonomy" id="732238"/>
    <lineage>
        <taxon>Bacteria</taxon>
        <taxon>Pseudomonadati</taxon>
        <taxon>Pseudomonadota</taxon>
        <taxon>Gammaproteobacteria</taxon>
        <taxon>Steroidobacterales</taxon>
        <taxon>Steroidobacteraceae</taxon>
        <taxon>Povalibacter</taxon>
    </lineage>
</organism>
<keyword evidence="1" id="KW-0812">Transmembrane</keyword>
<dbReference type="PANTHER" id="PTHR21248:SF22">
    <property type="entry name" value="PHOSPHOLIPASE D"/>
    <property type="match status" value="1"/>
</dbReference>
<proteinExistence type="predicted"/>
<dbReference type="InterPro" id="IPR001736">
    <property type="entry name" value="PLipase_D/transphosphatidylase"/>
</dbReference>
<comment type="caution">
    <text evidence="3">The sequence shown here is derived from an EMBL/GenBank/DDBJ whole genome shotgun (WGS) entry which is preliminary data.</text>
</comment>
<evidence type="ECO:0000259" key="2">
    <source>
        <dbReference type="PROSITE" id="PS50035"/>
    </source>
</evidence>
<dbReference type="GO" id="GO:0032049">
    <property type="term" value="P:cardiolipin biosynthetic process"/>
    <property type="evidence" value="ECO:0007669"/>
    <property type="project" value="UniProtKB-ARBA"/>
</dbReference>
<dbReference type="PANTHER" id="PTHR21248">
    <property type="entry name" value="CARDIOLIPIN SYNTHASE"/>
    <property type="match status" value="1"/>
</dbReference>
<evidence type="ECO:0000313" key="3">
    <source>
        <dbReference type="EMBL" id="MBB6092681.1"/>
    </source>
</evidence>
<dbReference type="CDD" id="cd09130">
    <property type="entry name" value="PLDc_unchar2_2"/>
    <property type="match status" value="1"/>
</dbReference>
<dbReference type="PROSITE" id="PS50035">
    <property type="entry name" value="PLD"/>
    <property type="match status" value="1"/>
</dbReference>
<dbReference type="Pfam" id="PF13091">
    <property type="entry name" value="PLDc_2"/>
    <property type="match status" value="1"/>
</dbReference>